<accession>K1QYZ1</accession>
<sequence length="638" mass="72213">MGEKPNDNMCAACIRDKKQVKAESWCHDCQESICALCKELHKKFVSLQKHKISPMTALQDQDDKLRFLVVDEPCSSHAGKCLEVFCLDHGKMCCSICFATQHRHCKCVEALDHIAKKLPGSNVDWNIHILSEIAKITKETIEYKELLIKESNTAKETIIASVSTEIENLKSRLDECQQQFEKTFLRSHEEKEEKQKQSVLDLKRYLTTVKNGETLLSAVQQKGSAKQKFLAVVNIIAEVEEQFEQFKATHSDDEEIHYEHDHTTILKQVCEKNKINDVTEVVRPSGTIWKLSTHLPSFRVLEHVEQKKEISTLFKKGMDALSLKAEKTSEFFIYGSAHQGIFVDSQTVVTACSSPPSLKIFNHDGTELSCDFPIKLNGKPSFFAGSTKNVFYVGCLSSVYKLNIVTREENAINLACVAEMKVKEDFDVFYIDEEQNRIIIASNKKITVFNLSPFFEVQTAMIPNLKTGSLHSLCLKQDRFAAVSGHKVVCFSLSGQKLFQCQIPNAGTIRCLTFDPLNNVYFASTYSKCSHLGKNDCRNCGNNILNPSVYSLYCPNCGCDPRSCNYHKSSTNTKCFRCNSDNCLKKIYKAVYQIISDGSNVRLFIPDCSTDSFLFFNEHSEHLVLSDGKTYAEYKLTI</sequence>
<dbReference type="PROSITE" id="PS50119">
    <property type="entry name" value="ZF_BBOX"/>
    <property type="match status" value="1"/>
</dbReference>
<dbReference type="Gene3D" id="3.30.160.60">
    <property type="entry name" value="Classic Zinc Finger"/>
    <property type="match status" value="1"/>
</dbReference>
<evidence type="ECO:0000313" key="1">
    <source>
        <dbReference type="EMBL" id="EKC42242.1"/>
    </source>
</evidence>
<dbReference type="HOGENOM" id="CLU_008645_6_0_1"/>
<dbReference type="PANTHER" id="PTHR25462">
    <property type="entry name" value="BONUS, ISOFORM C-RELATED"/>
    <property type="match status" value="1"/>
</dbReference>
<dbReference type="InParanoid" id="K1QYZ1"/>
<dbReference type="PANTHER" id="PTHR25462:SF296">
    <property type="entry name" value="MEIOTIC P26, ISOFORM F"/>
    <property type="match status" value="1"/>
</dbReference>
<dbReference type="GO" id="GO:0008270">
    <property type="term" value="F:zinc ion binding"/>
    <property type="evidence" value="ECO:0007669"/>
    <property type="project" value="InterPro"/>
</dbReference>
<gene>
    <name evidence="1" type="ORF">CGI_10028042</name>
</gene>
<protein>
    <submittedName>
        <fullName evidence="1">Uncharacterized protein</fullName>
    </submittedName>
</protein>
<organism evidence="1">
    <name type="scientific">Magallana gigas</name>
    <name type="common">Pacific oyster</name>
    <name type="synonym">Crassostrea gigas</name>
    <dbReference type="NCBI Taxonomy" id="29159"/>
    <lineage>
        <taxon>Eukaryota</taxon>
        <taxon>Metazoa</taxon>
        <taxon>Spiralia</taxon>
        <taxon>Lophotrochozoa</taxon>
        <taxon>Mollusca</taxon>
        <taxon>Bivalvia</taxon>
        <taxon>Autobranchia</taxon>
        <taxon>Pteriomorphia</taxon>
        <taxon>Ostreida</taxon>
        <taxon>Ostreoidea</taxon>
        <taxon>Ostreidae</taxon>
        <taxon>Magallana</taxon>
    </lineage>
</organism>
<dbReference type="SUPFAM" id="SSF101908">
    <property type="entry name" value="Putative isomerase YbhE"/>
    <property type="match status" value="1"/>
</dbReference>
<dbReference type="InterPro" id="IPR047153">
    <property type="entry name" value="TRIM45/56/19-like"/>
</dbReference>
<dbReference type="InterPro" id="IPR000315">
    <property type="entry name" value="Znf_B-box"/>
</dbReference>
<name>K1QYZ1_MAGGI</name>
<dbReference type="GO" id="GO:0061630">
    <property type="term" value="F:ubiquitin protein ligase activity"/>
    <property type="evidence" value="ECO:0007669"/>
    <property type="project" value="TreeGrafter"/>
</dbReference>
<proteinExistence type="predicted"/>
<reference evidence="1" key="1">
    <citation type="journal article" date="2012" name="Nature">
        <title>The oyster genome reveals stress adaptation and complexity of shell formation.</title>
        <authorList>
            <person name="Zhang G."/>
            <person name="Fang X."/>
            <person name="Guo X."/>
            <person name="Li L."/>
            <person name="Luo R."/>
            <person name="Xu F."/>
            <person name="Yang P."/>
            <person name="Zhang L."/>
            <person name="Wang X."/>
            <person name="Qi H."/>
            <person name="Xiong Z."/>
            <person name="Que H."/>
            <person name="Xie Y."/>
            <person name="Holland P.W."/>
            <person name="Paps J."/>
            <person name="Zhu Y."/>
            <person name="Wu F."/>
            <person name="Chen Y."/>
            <person name="Wang J."/>
            <person name="Peng C."/>
            <person name="Meng J."/>
            <person name="Yang L."/>
            <person name="Liu J."/>
            <person name="Wen B."/>
            <person name="Zhang N."/>
            <person name="Huang Z."/>
            <person name="Zhu Q."/>
            <person name="Feng Y."/>
            <person name="Mount A."/>
            <person name="Hedgecock D."/>
            <person name="Xu Z."/>
            <person name="Liu Y."/>
            <person name="Domazet-Loso T."/>
            <person name="Du Y."/>
            <person name="Sun X."/>
            <person name="Zhang S."/>
            <person name="Liu B."/>
            <person name="Cheng P."/>
            <person name="Jiang X."/>
            <person name="Li J."/>
            <person name="Fan D."/>
            <person name="Wang W."/>
            <person name="Fu W."/>
            <person name="Wang T."/>
            <person name="Wang B."/>
            <person name="Zhang J."/>
            <person name="Peng Z."/>
            <person name="Li Y."/>
            <person name="Li N."/>
            <person name="Wang J."/>
            <person name="Chen M."/>
            <person name="He Y."/>
            <person name="Tan F."/>
            <person name="Song X."/>
            <person name="Zheng Q."/>
            <person name="Huang R."/>
            <person name="Yang H."/>
            <person name="Du X."/>
            <person name="Chen L."/>
            <person name="Yang M."/>
            <person name="Gaffney P.M."/>
            <person name="Wang S."/>
            <person name="Luo L."/>
            <person name="She Z."/>
            <person name="Ming Y."/>
            <person name="Huang W."/>
            <person name="Zhang S."/>
            <person name="Huang B."/>
            <person name="Zhang Y."/>
            <person name="Qu T."/>
            <person name="Ni P."/>
            <person name="Miao G."/>
            <person name="Wang J."/>
            <person name="Wang Q."/>
            <person name="Steinberg C.E."/>
            <person name="Wang H."/>
            <person name="Li N."/>
            <person name="Qian L."/>
            <person name="Zhang G."/>
            <person name="Li Y."/>
            <person name="Yang H."/>
            <person name="Liu X."/>
            <person name="Wang J."/>
            <person name="Yin Y."/>
            <person name="Wang J."/>
        </authorList>
    </citation>
    <scope>NUCLEOTIDE SEQUENCE [LARGE SCALE GENOMIC DNA]</scope>
    <source>
        <strain evidence="1">05x7-T-G4-1.051#20</strain>
    </source>
</reference>
<dbReference type="EMBL" id="JH823233">
    <property type="protein sequence ID" value="EKC42242.1"/>
    <property type="molecule type" value="Genomic_DNA"/>
</dbReference>
<dbReference type="AlphaFoldDB" id="K1QYZ1"/>